<feature type="region of interest" description="Disordered" evidence="1">
    <location>
        <begin position="341"/>
        <end position="366"/>
    </location>
</feature>
<accession>A0A2B4SHK4</accession>
<proteinExistence type="predicted"/>
<name>A0A2B4SHK4_STYPI</name>
<feature type="compositionally biased region" description="Basic and acidic residues" evidence="1">
    <location>
        <begin position="744"/>
        <end position="758"/>
    </location>
</feature>
<feature type="region of interest" description="Disordered" evidence="1">
    <location>
        <begin position="131"/>
        <end position="163"/>
    </location>
</feature>
<evidence type="ECO:0000313" key="3">
    <source>
        <dbReference type="Proteomes" id="UP000225706"/>
    </source>
</evidence>
<feature type="compositionally biased region" description="Basic and acidic residues" evidence="1">
    <location>
        <begin position="355"/>
        <end position="364"/>
    </location>
</feature>
<sequence>MKRLSNGNGGVTALYRLTANTGASTQHPIEVRGGNFLNPETFSSSYEEAVAESPQIAKDQGSEILFKTQSSDDANAAYTENSTTIVRTFVINGEEKKHLATEAAPITTTTINSNIDRSLPELKEHIQAKNGHSTPAANNNLGKLTNLDSTNMPATTKRSSKTSYTYRVRDGIAVLENVTRYQPEMQTTTNFTTDKPKHAEISNVSLETNTEYLVTDQDHDVHIKSTIGTKQAFTPTPKTILSKLDMVSISENNAKNSSQQKRQLNEVIKKGTQQSTTHSYSVSNPTTSQKNFGSKAYREHSITRTKREKGPLAARNTENMTTQNITHAKSHGDRILIPHLTQQTSTKQVNQNKPSTKDQTDKPDGWVSREITLEEVKSEPPLQAKRLSADKMQFLQSQHKQPVTSLKKTTTGRLVIPYFNHTTFTTEVKEHKPSPKVEKLKTQEWVTQVVTQEEVRSEPLLQANRLSADKMQFLQSQDTQPEKSLEKSSPGRLVIPDFNQATFTTDVTDHKPSPKVDKLKSEQWLTQVVTQEEVRSDPSVQAKRLSADKMQFLQEQETQPEKMRDKSSSGRLVIPDFNQATFTTDVKEHQPSPKVDKLKSEQWLTQVVSQEDVSSDPSVKAKRLSADKMQFLQGQETQPEKMRDKSSPGRLLIPVFNQTTLTTEVKEDKPSPKVEKLKTQEWVTHVVTQEEVRSEQLLQANRLSADKMQFLQSQDTQPEKSLDKSSPGRLVIPDFNQATFTSDVTDHKPSPKVDKLKTEQWVTQVVTKDKGRSDPSVQAKRLSADKMQFLQSQHTQPEKSLEKSSPGRLVIPDFNQATFTTDVTEHKSSPKVDKLKSEQWVTQVVTQEVRSDPSVRAKRLSGDKMQFLQGQDTEPEKKLDKSSPDRLVIPDFNESVFTSEVKEHKPSANVEKLITEEWVAQVVTQKEVKSEQLLQGNRLSADKMEFLQGEDRLGGKILEKKELRDEWKVEAKGNEQWRLQAPIPLTESWGALKSFSGGLKMHSTTTSMLPRDSNKLVSGTDNAFFVQIQEAPTRTGNYKDEQSIKYYLTELPPEKTGFVRSRETRQVLKSERPQTSDGVVIPVEVTQVSSSSGVVIHNSENLTTQTITSRLPAVKDRNFVYAGEVRQAVTLEGTPANGSAVIPVEIKHISSSPKVEMHDEKTWTTRQTSVKLSGSDRFFVNAGETQEAIRLDGSSSSGVVIPTQISREYLTTNVKIHNSQAYKP</sequence>
<evidence type="ECO:0000256" key="1">
    <source>
        <dbReference type="SAM" id="MobiDB-lite"/>
    </source>
</evidence>
<gene>
    <name evidence="2" type="ORF">AWC38_SpisGene5075</name>
</gene>
<evidence type="ECO:0000313" key="2">
    <source>
        <dbReference type="EMBL" id="PFX30144.1"/>
    </source>
</evidence>
<feature type="compositionally biased region" description="Basic and acidic residues" evidence="1">
    <location>
        <begin position="638"/>
        <end position="647"/>
    </location>
</feature>
<feature type="compositionally biased region" description="Polar residues" evidence="1">
    <location>
        <begin position="271"/>
        <end position="292"/>
    </location>
</feature>
<feature type="compositionally biased region" description="Polar residues" evidence="1">
    <location>
        <begin position="131"/>
        <end position="154"/>
    </location>
</feature>
<dbReference type="OrthoDB" id="10381957at2759"/>
<organism evidence="2 3">
    <name type="scientific">Stylophora pistillata</name>
    <name type="common">Smooth cauliflower coral</name>
    <dbReference type="NCBI Taxonomy" id="50429"/>
    <lineage>
        <taxon>Eukaryota</taxon>
        <taxon>Metazoa</taxon>
        <taxon>Cnidaria</taxon>
        <taxon>Anthozoa</taxon>
        <taxon>Hexacorallia</taxon>
        <taxon>Scleractinia</taxon>
        <taxon>Astrocoeniina</taxon>
        <taxon>Pocilloporidae</taxon>
        <taxon>Stylophora</taxon>
    </lineage>
</organism>
<reference evidence="3" key="1">
    <citation type="journal article" date="2017" name="bioRxiv">
        <title>Comparative analysis of the genomes of Stylophora pistillata and Acropora digitifera provides evidence for extensive differences between species of corals.</title>
        <authorList>
            <person name="Voolstra C.R."/>
            <person name="Li Y."/>
            <person name="Liew Y.J."/>
            <person name="Baumgarten S."/>
            <person name="Zoccola D."/>
            <person name="Flot J.-F."/>
            <person name="Tambutte S."/>
            <person name="Allemand D."/>
            <person name="Aranda M."/>
        </authorList>
    </citation>
    <scope>NUCLEOTIDE SEQUENCE [LARGE SCALE GENOMIC DNA]</scope>
</reference>
<dbReference type="AlphaFoldDB" id="A0A2B4SHK4"/>
<protein>
    <submittedName>
        <fullName evidence="2">Uncharacterized protein</fullName>
    </submittedName>
</protein>
<keyword evidence="3" id="KW-1185">Reference proteome</keyword>
<feature type="region of interest" description="Disordered" evidence="1">
    <location>
        <begin position="609"/>
        <end position="650"/>
    </location>
</feature>
<dbReference type="EMBL" id="LSMT01000055">
    <property type="protein sequence ID" value="PFX30144.1"/>
    <property type="molecule type" value="Genomic_DNA"/>
</dbReference>
<feature type="compositionally biased region" description="Polar residues" evidence="1">
    <location>
        <begin position="341"/>
        <end position="354"/>
    </location>
</feature>
<feature type="compositionally biased region" description="Basic and acidic residues" evidence="1">
    <location>
        <begin position="874"/>
        <end position="884"/>
    </location>
</feature>
<comment type="caution">
    <text evidence="2">The sequence shown here is derived from an EMBL/GenBank/DDBJ whole genome shotgun (WGS) entry which is preliminary data.</text>
</comment>
<feature type="region of interest" description="Disordered" evidence="1">
    <location>
        <begin position="851"/>
        <end position="885"/>
    </location>
</feature>
<dbReference type="Proteomes" id="UP000225706">
    <property type="component" value="Unassembled WGS sequence"/>
</dbReference>
<feature type="region of interest" description="Disordered" evidence="1">
    <location>
        <begin position="268"/>
        <end position="317"/>
    </location>
</feature>
<feature type="region of interest" description="Disordered" evidence="1">
    <location>
        <begin position="708"/>
        <end position="809"/>
    </location>
</feature>